<name>A0AAW1G8F4_POPJA</name>
<gene>
    <name evidence="2" type="ORF">QE152_g41499</name>
</gene>
<dbReference type="EMBL" id="JASPKY010004399">
    <property type="protein sequence ID" value="KAK9659884.1"/>
    <property type="molecule type" value="Genomic_DNA"/>
</dbReference>
<feature type="non-terminal residue" evidence="2">
    <location>
        <position position="123"/>
    </location>
</feature>
<dbReference type="AlphaFoldDB" id="A0AAW1G8F4"/>
<evidence type="ECO:0000256" key="1">
    <source>
        <dbReference type="SAM" id="MobiDB-lite"/>
    </source>
</evidence>
<proteinExistence type="predicted"/>
<evidence type="ECO:0000313" key="3">
    <source>
        <dbReference type="Proteomes" id="UP001458880"/>
    </source>
</evidence>
<dbReference type="Proteomes" id="UP001458880">
    <property type="component" value="Unassembled WGS sequence"/>
</dbReference>
<accession>A0AAW1G8F4</accession>
<comment type="caution">
    <text evidence="2">The sequence shown here is derived from an EMBL/GenBank/DDBJ whole genome shotgun (WGS) entry which is preliminary data.</text>
</comment>
<feature type="region of interest" description="Disordered" evidence="1">
    <location>
        <begin position="37"/>
        <end position="65"/>
    </location>
</feature>
<keyword evidence="3" id="KW-1185">Reference proteome</keyword>
<feature type="compositionally biased region" description="Basic and acidic residues" evidence="1">
    <location>
        <begin position="37"/>
        <end position="49"/>
    </location>
</feature>
<protein>
    <submittedName>
        <fullName evidence="2">Uncharacterized protein</fullName>
    </submittedName>
</protein>
<organism evidence="2 3">
    <name type="scientific">Popillia japonica</name>
    <name type="common">Japanese beetle</name>
    <dbReference type="NCBI Taxonomy" id="7064"/>
    <lineage>
        <taxon>Eukaryota</taxon>
        <taxon>Metazoa</taxon>
        <taxon>Ecdysozoa</taxon>
        <taxon>Arthropoda</taxon>
        <taxon>Hexapoda</taxon>
        <taxon>Insecta</taxon>
        <taxon>Pterygota</taxon>
        <taxon>Neoptera</taxon>
        <taxon>Endopterygota</taxon>
        <taxon>Coleoptera</taxon>
        <taxon>Polyphaga</taxon>
        <taxon>Scarabaeiformia</taxon>
        <taxon>Scarabaeidae</taxon>
        <taxon>Rutelinae</taxon>
        <taxon>Popillia</taxon>
    </lineage>
</organism>
<reference evidence="2 3" key="1">
    <citation type="journal article" date="2024" name="BMC Genomics">
        <title>De novo assembly and annotation of Popillia japonica's genome with initial clues to its potential as an invasive pest.</title>
        <authorList>
            <person name="Cucini C."/>
            <person name="Boschi S."/>
            <person name="Funari R."/>
            <person name="Cardaioli E."/>
            <person name="Iannotti N."/>
            <person name="Marturano G."/>
            <person name="Paoli F."/>
            <person name="Bruttini M."/>
            <person name="Carapelli A."/>
            <person name="Frati F."/>
            <person name="Nardi F."/>
        </authorList>
    </citation>
    <scope>NUCLEOTIDE SEQUENCE [LARGE SCALE GENOMIC DNA]</scope>
    <source>
        <strain evidence="2">DMR45628</strain>
    </source>
</reference>
<sequence>MGKYTRKTERQSWDENSMRQAVEEVLEGRLGYLKASKDSGKLNREDSAKKGLGRHKPVFSPAQEKELVDSAKKGLGRHKPVFSPAQEKELVEYILCMESRLFGLTLDALRSLAFELAQRNGMP</sequence>
<evidence type="ECO:0000313" key="2">
    <source>
        <dbReference type="EMBL" id="KAK9659884.1"/>
    </source>
</evidence>